<evidence type="ECO:0000313" key="2">
    <source>
        <dbReference type="Proteomes" id="UP000288805"/>
    </source>
</evidence>
<proteinExistence type="predicted"/>
<accession>A0A438ELY3</accession>
<evidence type="ECO:0008006" key="3">
    <source>
        <dbReference type="Google" id="ProtNLM"/>
    </source>
</evidence>
<organism evidence="1 2">
    <name type="scientific">Vitis vinifera</name>
    <name type="common">Grape</name>
    <dbReference type="NCBI Taxonomy" id="29760"/>
    <lineage>
        <taxon>Eukaryota</taxon>
        <taxon>Viridiplantae</taxon>
        <taxon>Streptophyta</taxon>
        <taxon>Embryophyta</taxon>
        <taxon>Tracheophyta</taxon>
        <taxon>Spermatophyta</taxon>
        <taxon>Magnoliopsida</taxon>
        <taxon>eudicotyledons</taxon>
        <taxon>Gunneridae</taxon>
        <taxon>Pentapetalae</taxon>
        <taxon>rosids</taxon>
        <taxon>Vitales</taxon>
        <taxon>Vitaceae</taxon>
        <taxon>Viteae</taxon>
        <taxon>Vitis</taxon>
    </lineage>
</organism>
<comment type="caution">
    <text evidence="1">The sequence shown here is derived from an EMBL/GenBank/DDBJ whole genome shotgun (WGS) entry which is preliminary data.</text>
</comment>
<protein>
    <recommendedName>
        <fullName evidence="3">DUF4283 domain-containing protein</fullName>
    </recommendedName>
</protein>
<dbReference type="AlphaFoldDB" id="A0A438ELY3"/>
<gene>
    <name evidence="1" type="ORF">CK203_076057</name>
</gene>
<dbReference type="Proteomes" id="UP000288805">
    <property type="component" value="Unassembled WGS sequence"/>
</dbReference>
<reference evidence="1 2" key="1">
    <citation type="journal article" date="2018" name="PLoS Genet.">
        <title>Population sequencing reveals clonal diversity and ancestral inbreeding in the grapevine cultivar Chardonnay.</title>
        <authorList>
            <person name="Roach M.J."/>
            <person name="Johnson D.L."/>
            <person name="Bohlmann J."/>
            <person name="van Vuuren H.J."/>
            <person name="Jones S.J."/>
            <person name="Pretorius I.S."/>
            <person name="Schmidt S.A."/>
            <person name="Borneman A.R."/>
        </authorList>
    </citation>
    <scope>NUCLEOTIDE SEQUENCE [LARGE SCALE GENOMIC DNA]</scope>
    <source>
        <strain evidence="2">cv. Chardonnay</strain>
        <tissue evidence="1">Leaf</tissue>
    </source>
</reference>
<sequence length="339" mass="38168">MVASKVREGLRGGKCWFAVESKTFEISIEVGKLGVKKKLSLRCLKVWEDGGRKFRLECQLNEASRFLLCSVRDVKAKNEQSFPGVPIFEKVGCSFKEKVKRTYADAMRVKTGEPREYLWLHFGDRELLCKEEQLSHCLVGCFGDNSDLVPPPSSLKGWVIARWALRGEEGRGLKISKLGEIDDLRRESLSCKDGDPKWVFSEWEPCQGSLATMGTYLGETTRKDLPGSLQVLVGHTCFVVRLWWEAPPWFLRSEEQFKYGRRNRGVVGVAGRSAKGTVLDSDFLGLGSRTASCVEKKGKEVLGSSEWEQEKPTSGAGWAVGSNPPILWMWAWLRLYGAY</sequence>
<name>A0A438ELY3_VITVI</name>
<evidence type="ECO:0000313" key="1">
    <source>
        <dbReference type="EMBL" id="RVW48739.1"/>
    </source>
</evidence>
<dbReference type="EMBL" id="QGNW01001243">
    <property type="protein sequence ID" value="RVW48739.1"/>
    <property type="molecule type" value="Genomic_DNA"/>
</dbReference>